<dbReference type="RefSeq" id="WP_090505645.1">
    <property type="nucleotide sequence ID" value="NZ_FNWL01000001.1"/>
</dbReference>
<evidence type="ECO:0000313" key="3">
    <source>
        <dbReference type="EMBL" id="SEH12793.1"/>
    </source>
</evidence>
<feature type="compositionally biased region" description="Basic and acidic residues" evidence="1">
    <location>
        <begin position="79"/>
        <end position="93"/>
    </location>
</feature>
<evidence type="ECO:0000256" key="1">
    <source>
        <dbReference type="SAM" id="MobiDB-lite"/>
    </source>
</evidence>
<gene>
    <name evidence="3" type="ORF">SAMN04487967_0968</name>
</gene>
<feature type="transmembrane region" description="Helical" evidence="2">
    <location>
        <begin position="100"/>
        <end position="121"/>
    </location>
</feature>
<proteinExistence type="predicted"/>
<sequence>MTTTERYRSHLKTSVAATVGCLAVVAVVTTVTGRGLTFVADALFVLAMGCFGITVVLTRPSVSRRRTIQRAEAADESTGDDREPDDGRSRARDPNAQFHAGIRLGLVATTLLCVSLFVQYAPLR</sequence>
<protein>
    <submittedName>
        <fullName evidence="3">Uncharacterized protein</fullName>
    </submittedName>
</protein>
<feature type="transmembrane region" description="Helical" evidence="2">
    <location>
        <begin position="38"/>
        <end position="57"/>
    </location>
</feature>
<accession>A0A1H6FSF1</accession>
<keyword evidence="2" id="KW-1133">Transmembrane helix</keyword>
<evidence type="ECO:0000256" key="2">
    <source>
        <dbReference type="SAM" id="Phobius"/>
    </source>
</evidence>
<organism evidence="3 4">
    <name type="scientific">Natronorubrum sediminis</name>
    <dbReference type="NCBI Taxonomy" id="640943"/>
    <lineage>
        <taxon>Archaea</taxon>
        <taxon>Methanobacteriati</taxon>
        <taxon>Methanobacteriota</taxon>
        <taxon>Stenosarchaea group</taxon>
        <taxon>Halobacteria</taxon>
        <taxon>Halobacteriales</taxon>
        <taxon>Natrialbaceae</taxon>
        <taxon>Natronorubrum</taxon>
    </lineage>
</organism>
<keyword evidence="2" id="KW-0472">Membrane</keyword>
<dbReference type="AlphaFoldDB" id="A0A1H6FSF1"/>
<keyword evidence="2" id="KW-0812">Transmembrane</keyword>
<evidence type="ECO:0000313" key="4">
    <source>
        <dbReference type="Proteomes" id="UP000199112"/>
    </source>
</evidence>
<keyword evidence="4" id="KW-1185">Reference proteome</keyword>
<name>A0A1H6FSF1_9EURY</name>
<feature type="transmembrane region" description="Helical" evidence="2">
    <location>
        <begin position="12"/>
        <end position="32"/>
    </location>
</feature>
<dbReference type="Proteomes" id="UP000199112">
    <property type="component" value="Unassembled WGS sequence"/>
</dbReference>
<dbReference type="OrthoDB" id="206368at2157"/>
<reference evidence="4" key="1">
    <citation type="submission" date="2016-10" db="EMBL/GenBank/DDBJ databases">
        <authorList>
            <person name="Varghese N."/>
            <person name="Submissions S."/>
        </authorList>
    </citation>
    <scope>NUCLEOTIDE SEQUENCE [LARGE SCALE GENOMIC DNA]</scope>
    <source>
        <strain evidence="4">CGMCC 1.8981</strain>
    </source>
</reference>
<dbReference type="EMBL" id="FNWL01000001">
    <property type="protein sequence ID" value="SEH12793.1"/>
    <property type="molecule type" value="Genomic_DNA"/>
</dbReference>
<feature type="region of interest" description="Disordered" evidence="1">
    <location>
        <begin position="67"/>
        <end position="94"/>
    </location>
</feature>